<name>A0A327NRR1_9BACT</name>
<dbReference type="Proteomes" id="UP000249016">
    <property type="component" value="Unassembled WGS sequence"/>
</dbReference>
<protein>
    <recommendedName>
        <fullName evidence="3">WG repeat-containing protein</fullName>
    </recommendedName>
</protein>
<evidence type="ECO:0000313" key="2">
    <source>
        <dbReference type="Proteomes" id="UP000249016"/>
    </source>
</evidence>
<sequence>MPQFQEINLNGYEWGLIPVIMQGQQKFISRQGAIYSAKGMVSQTCNRVPVQKGKVWLYLDLNGHEINTHAYKKASAFDEATCTATVTDLKGRTYQIDKEENRRTIH</sequence>
<accession>A0A327NRR1</accession>
<dbReference type="RefSeq" id="WP_111347360.1">
    <property type="nucleotide sequence ID" value="NZ_QLII01000001.1"/>
</dbReference>
<dbReference type="EMBL" id="QLII01000001">
    <property type="protein sequence ID" value="RAI77129.1"/>
    <property type="molecule type" value="Genomic_DNA"/>
</dbReference>
<proteinExistence type="predicted"/>
<reference evidence="1 2" key="1">
    <citation type="submission" date="2018-06" db="EMBL/GenBank/DDBJ databases">
        <title>Spirosoma sp. HMF3257 Genome sequencing and assembly.</title>
        <authorList>
            <person name="Kang H."/>
            <person name="Cha I."/>
            <person name="Kim H."/>
            <person name="Kang J."/>
            <person name="Joh K."/>
        </authorList>
    </citation>
    <scope>NUCLEOTIDE SEQUENCE [LARGE SCALE GENOMIC DNA]</scope>
    <source>
        <strain evidence="1 2">HMF3257</strain>
    </source>
</reference>
<gene>
    <name evidence="1" type="ORF">HMF3257_28385</name>
</gene>
<evidence type="ECO:0008006" key="3">
    <source>
        <dbReference type="Google" id="ProtNLM"/>
    </source>
</evidence>
<evidence type="ECO:0000313" key="1">
    <source>
        <dbReference type="EMBL" id="RAI77129.1"/>
    </source>
</evidence>
<keyword evidence="2" id="KW-1185">Reference proteome</keyword>
<dbReference type="AlphaFoldDB" id="A0A327NRR1"/>
<comment type="caution">
    <text evidence="1">The sequence shown here is derived from an EMBL/GenBank/DDBJ whole genome shotgun (WGS) entry which is preliminary data.</text>
</comment>
<organism evidence="1 2">
    <name type="scientific">Spirosoma telluris</name>
    <dbReference type="NCBI Taxonomy" id="2183553"/>
    <lineage>
        <taxon>Bacteria</taxon>
        <taxon>Pseudomonadati</taxon>
        <taxon>Bacteroidota</taxon>
        <taxon>Cytophagia</taxon>
        <taxon>Cytophagales</taxon>
        <taxon>Cytophagaceae</taxon>
        <taxon>Spirosoma</taxon>
    </lineage>
</organism>